<dbReference type="AlphaFoldDB" id="A0A432ZY46"/>
<dbReference type="EMBL" id="RBNI01030497">
    <property type="protein sequence ID" value="RUO95404.1"/>
    <property type="molecule type" value="Genomic_DNA"/>
</dbReference>
<protein>
    <submittedName>
        <fullName evidence="2">Uncharacterized protein</fullName>
    </submittedName>
</protein>
<sequence>MVGNNSGLMDLAKHFDLERWVIGQFNRGGKKLLPNVVESLIGVMQYLYGFDFVDAFLAPLFNDHAKNWFERYLPEGVKIDIVKSEKMAASSSTSTSTSSTDMGGLGFSPDLPLPQSNMSFRNELDEYLLRRRQLYPGCYGGDLRVHYEQTGEDNRTQWIARAQVELDGEEVLLQSAQGLSKKVAQNEACFLLLKDVKKYDASARTNTPSPYPPSYNRKRSHSDFSGGSSLAPSPSLSGSTRSTMGRLGSDFDNISMHPLPPPVHQYQQSQPAPSPSLYREPPPSPSLYREPPPSSSLYR</sequence>
<dbReference type="InterPro" id="IPR036389">
    <property type="entry name" value="RNase_III_sf"/>
</dbReference>
<dbReference type="GO" id="GO:0004525">
    <property type="term" value="F:ribonuclease III activity"/>
    <property type="evidence" value="ECO:0007669"/>
    <property type="project" value="InterPro"/>
</dbReference>
<accession>A0A432ZY46</accession>
<evidence type="ECO:0000313" key="2">
    <source>
        <dbReference type="EMBL" id="RUO95404.1"/>
    </source>
</evidence>
<proteinExistence type="predicted"/>
<feature type="compositionally biased region" description="Low complexity" evidence="1">
    <location>
        <begin position="225"/>
        <end position="239"/>
    </location>
</feature>
<dbReference type="Proteomes" id="UP000268093">
    <property type="component" value="Unassembled WGS sequence"/>
</dbReference>
<name>A0A432ZY46_9FUNG</name>
<dbReference type="GO" id="GO:0006396">
    <property type="term" value="P:RNA processing"/>
    <property type="evidence" value="ECO:0007669"/>
    <property type="project" value="InterPro"/>
</dbReference>
<comment type="caution">
    <text evidence="2">The sequence shown here is derived from an EMBL/GenBank/DDBJ whole genome shotgun (WGS) entry which is preliminary data.</text>
</comment>
<organism evidence="2 3">
    <name type="scientific">Jimgerdemannia flammicorona</name>
    <dbReference type="NCBI Taxonomy" id="994334"/>
    <lineage>
        <taxon>Eukaryota</taxon>
        <taxon>Fungi</taxon>
        <taxon>Fungi incertae sedis</taxon>
        <taxon>Mucoromycota</taxon>
        <taxon>Mucoromycotina</taxon>
        <taxon>Endogonomycetes</taxon>
        <taxon>Endogonales</taxon>
        <taxon>Endogonaceae</taxon>
        <taxon>Jimgerdemannia</taxon>
    </lineage>
</organism>
<gene>
    <name evidence="2" type="ORF">BC936DRAFT_144135</name>
</gene>
<feature type="region of interest" description="Disordered" evidence="1">
    <location>
        <begin position="202"/>
        <end position="299"/>
    </location>
</feature>
<keyword evidence="3" id="KW-1185">Reference proteome</keyword>
<dbReference type="OrthoDB" id="10562875at2759"/>
<feature type="non-terminal residue" evidence="2">
    <location>
        <position position="299"/>
    </location>
</feature>
<evidence type="ECO:0000256" key="1">
    <source>
        <dbReference type="SAM" id="MobiDB-lite"/>
    </source>
</evidence>
<feature type="compositionally biased region" description="Pro residues" evidence="1">
    <location>
        <begin position="280"/>
        <end position="299"/>
    </location>
</feature>
<feature type="compositionally biased region" description="Low complexity" evidence="1">
    <location>
        <begin position="267"/>
        <end position="279"/>
    </location>
</feature>
<evidence type="ECO:0000313" key="3">
    <source>
        <dbReference type="Proteomes" id="UP000268093"/>
    </source>
</evidence>
<reference evidence="2 3" key="1">
    <citation type="journal article" date="2018" name="New Phytol.">
        <title>Phylogenomics of Endogonaceae and evolution of mycorrhizas within Mucoromycota.</title>
        <authorList>
            <person name="Chang Y."/>
            <person name="Desiro A."/>
            <person name="Na H."/>
            <person name="Sandor L."/>
            <person name="Lipzen A."/>
            <person name="Clum A."/>
            <person name="Barry K."/>
            <person name="Grigoriev I.V."/>
            <person name="Martin F.M."/>
            <person name="Stajich J.E."/>
            <person name="Smith M.E."/>
            <person name="Bonito G."/>
            <person name="Spatafora J.W."/>
        </authorList>
    </citation>
    <scope>NUCLEOTIDE SEQUENCE [LARGE SCALE GENOMIC DNA]</scope>
    <source>
        <strain evidence="2 3">GMNB39</strain>
    </source>
</reference>
<dbReference type="SUPFAM" id="SSF69065">
    <property type="entry name" value="RNase III domain-like"/>
    <property type="match status" value="1"/>
</dbReference>